<keyword evidence="4" id="KW-1185">Reference proteome</keyword>
<dbReference type="RefSeq" id="WP_112141823.1">
    <property type="nucleotide sequence ID" value="NZ_PGTO01000001.1"/>
</dbReference>
<dbReference type="Proteomes" id="UP000251075">
    <property type="component" value="Unassembled WGS sequence"/>
</dbReference>
<dbReference type="InterPro" id="IPR051450">
    <property type="entry name" value="Gfo/Idh/MocA_Oxidoreductases"/>
</dbReference>
<proteinExistence type="predicted"/>
<accession>A0A364P2L8</accession>
<evidence type="ECO:0000259" key="2">
    <source>
        <dbReference type="Pfam" id="PF22725"/>
    </source>
</evidence>
<dbReference type="Gene3D" id="3.30.360.10">
    <property type="entry name" value="Dihydrodipicolinate Reductase, domain 2"/>
    <property type="match status" value="1"/>
</dbReference>
<feature type="domain" description="Gfo/Idh/MocA-like oxidoreductase N-terminal" evidence="1">
    <location>
        <begin position="27"/>
        <end position="142"/>
    </location>
</feature>
<name>A0A364P2L8_9PROT</name>
<dbReference type="PANTHER" id="PTHR43377">
    <property type="entry name" value="BILIVERDIN REDUCTASE A"/>
    <property type="match status" value="1"/>
</dbReference>
<dbReference type="InterPro" id="IPR036291">
    <property type="entry name" value="NAD(P)-bd_dom_sf"/>
</dbReference>
<comment type="caution">
    <text evidence="3">The sequence shown here is derived from an EMBL/GenBank/DDBJ whole genome shotgun (WGS) entry which is preliminary data.</text>
</comment>
<gene>
    <name evidence="3" type="ORF">CU669_00350</name>
</gene>
<reference evidence="3 4" key="1">
    <citation type="submission" date="2017-11" db="EMBL/GenBank/DDBJ databases">
        <title>Draft genome sequence of magnetotactic bacterium Magnetospirillum kuznetsovii LBB-42.</title>
        <authorList>
            <person name="Grouzdev D.S."/>
            <person name="Rysina M.S."/>
            <person name="Baslerov R.V."/>
            <person name="Koziaeva V."/>
        </authorList>
    </citation>
    <scope>NUCLEOTIDE SEQUENCE [LARGE SCALE GENOMIC DNA]</scope>
    <source>
        <strain evidence="3 4">LBB-42</strain>
    </source>
</reference>
<dbReference type="OrthoDB" id="9792935at2"/>
<dbReference type="GO" id="GO:0000166">
    <property type="term" value="F:nucleotide binding"/>
    <property type="evidence" value="ECO:0007669"/>
    <property type="project" value="InterPro"/>
</dbReference>
<evidence type="ECO:0000313" key="3">
    <source>
        <dbReference type="EMBL" id="RAU23592.1"/>
    </source>
</evidence>
<dbReference type="Gene3D" id="3.40.50.720">
    <property type="entry name" value="NAD(P)-binding Rossmann-like Domain"/>
    <property type="match status" value="1"/>
</dbReference>
<evidence type="ECO:0000259" key="1">
    <source>
        <dbReference type="Pfam" id="PF01408"/>
    </source>
</evidence>
<dbReference type="Pfam" id="PF22725">
    <property type="entry name" value="GFO_IDH_MocA_C3"/>
    <property type="match status" value="1"/>
</dbReference>
<dbReference type="AlphaFoldDB" id="A0A364P2L8"/>
<dbReference type="Pfam" id="PF01408">
    <property type="entry name" value="GFO_IDH_MocA"/>
    <property type="match status" value="1"/>
</dbReference>
<dbReference type="InterPro" id="IPR000683">
    <property type="entry name" value="Gfo/Idh/MocA-like_OxRdtase_N"/>
</dbReference>
<dbReference type="EMBL" id="PGTO01000001">
    <property type="protein sequence ID" value="RAU23592.1"/>
    <property type="molecule type" value="Genomic_DNA"/>
</dbReference>
<evidence type="ECO:0000313" key="4">
    <source>
        <dbReference type="Proteomes" id="UP000251075"/>
    </source>
</evidence>
<dbReference type="PANTHER" id="PTHR43377:SF6">
    <property type="entry name" value="GFO_IDH_MOCA-LIKE OXIDOREDUCTASE N-TERMINAL DOMAIN-CONTAINING PROTEIN"/>
    <property type="match status" value="1"/>
</dbReference>
<feature type="domain" description="GFO/IDH/MocA-like oxidoreductase" evidence="2">
    <location>
        <begin position="152"/>
        <end position="261"/>
    </location>
</feature>
<organism evidence="3 4">
    <name type="scientific">Paramagnetospirillum kuznetsovii</name>
    <dbReference type="NCBI Taxonomy" id="2053833"/>
    <lineage>
        <taxon>Bacteria</taxon>
        <taxon>Pseudomonadati</taxon>
        <taxon>Pseudomonadota</taxon>
        <taxon>Alphaproteobacteria</taxon>
        <taxon>Rhodospirillales</taxon>
        <taxon>Magnetospirillaceae</taxon>
        <taxon>Paramagnetospirillum</taxon>
    </lineage>
</organism>
<dbReference type="SUPFAM" id="SSF55347">
    <property type="entry name" value="Glyceraldehyde-3-phosphate dehydrogenase-like, C-terminal domain"/>
    <property type="match status" value="1"/>
</dbReference>
<dbReference type="SUPFAM" id="SSF51735">
    <property type="entry name" value="NAD(P)-binding Rossmann-fold domains"/>
    <property type="match status" value="1"/>
</dbReference>
<sequence>MWIWTRASSASSTGPMASIQAPNRPVRLALVGAGRWGRVILRNLAGMQGAVLAAVASGSPETAGLVPVGCPVFAHWRDMLAAGGFDGVVIATPPASHAEIAEAVMSHGLAVLIEKPLTLDLGEALALRDTAIRHGALVQVGHVHLAAPAWRRLKALVGEIGPVREIHAVAGNHGPYRSDATVLWDWGPHDIALCLDLLGQPPDRVEARLLARRNVAADVTSGMAERLRLDLGFGVVAADIILGTDMDKTRRFEVVCHGGTLVYDDLSAAKLTLDGIEMGVAADPPLGIQLREFAAAIGAGSRDISGLDLGIAVVEVLGRCQSSLVAAEGL</sequence>
<dbReference type="InterPro" id="IPR055170">
    <property type="entry name" value="GFO_IDH_MocA-like_dom"/>
</dbReference>
<protein>
    <submittedName>
        <fullName evidence="3">Uncharacterized protein</fullName>
    </submittedName>
</protein>